<accession>A0A0A9FKR3</accession>
<feature type="transmembrane region" description="Helical" evidence="1">
    <location>
        <begin position="47"/>
        <end position="70"/>
    </location>
</feature>
<evidence type="ECO:0000313" key="2">
    <source>
        <dbReference type="EMBL" id="JAE12932.1"/>
    </source>
</evidence>
<proteinExistence type="predicted"/>
<name>A0A0A9FKR3_ARUDO</name>
<reference evidence="2" key="2">
    <citation type="journal article" date="2015" name="Data Brief">
        <title>Shoot transcriptome of the giant reed, Arundo donax.</title>
        <authorList>
            <person name="Barrero R.A."/>
            <person name="Guerrero F.D."/>
            <person name="Moolhuijzen P."/>
            <person name="Goolsby J.A."/>
            <person name="Tidwell J."/>
            <person name="Bellgard S.E."/>
            <person name="Bellgard M.I."/>
        </authorList>
    </citation>
    <scope>NUCLEOTIDE SEQUENCE</scope>
    <source>
        <tissue evidence="2">Shoot tissue taken approximately 20 cm above the soil surface</tissue>
    </source>
</reference>
<reference evidence="2" key="1">
    <citation type="submission" date="2014-09" db="EMBL/GenBank/DDBJ databases">
        <authorList>
            <person name="Magalhaes I.L.F."/>
            <person name="Oliveira U."/>
            <person name="Santos F.R."/>
            <person name="Vidigal T.H.D.A."/>
            <person name="Brescovit A.D."/>
            <person name="Santos A.J."/>
        </authorList>
    </citation>
    <scope>NUCLEOTIDE SEQUENCE</scope>
    <source>
        <tissue evidence="2">Shoot tissue taken approximately 20 cm above the soil surface</tissue>
    </source>
</reference>
<protein>
    <submittedName>
        <fullName evidence="2">Uncharacterized protein</fullName>
    </submittedName>
</protein>
<dbReference type="AlphaFoldDB" id="A0A0A9FKR3"/>
<feature type="transmembrane region" description="Helical" evidence="1">
    <location>
        <begin position="21"/>
        <end position="41"/>
    </location>
</feature>
<keyword evidence="1" id="KW-0472">Membrane</keyword>
<organism evidence="2">
    <name type="scientific">Arundo donax</name>
    <name type="common">Giant reed</name>
    <name type="synonym">Donax arundinaceus</name>
    <dbReference type="NCBI Taxonomy" id="35708"/>
    <lineage>
        <taxon>Eukaryota</taxon>
        <taxon>Viridiplantae</taxon>
        <taxon>Streptophyta</taxon>
        <taxon>Embryophyta</taxon>
        <taxon>Tracheophyta</taxon>
        <taxon>Spermatophyta</taxon>
        <taxon>Magnoliopsida</taxon>
        <taxon>Liliopsida</taxon>
        <taxon>Poales</taxon>
        <taxon>Poaceae</taxon>
        <taxon>PACMAD clade</taxon>
        <taxon>Arundinoideae</taxon>
        <taxon>Arundineae</taxon>
        <taxon>Arundo</taxon>
    </lineage>
</organism>
<dbReference type="EMBL" id="GBRH01184964">
    <property type="protein sequence ID" value="JAE12932.1"/>
    <property type="molecule type" value="Transcribed_RNA"/>
</dbReference>
<sequence>MFSWCSELEVKSSDKNSFADNLLAVLEVVLPSLVLLATLGADVEVLLLPYLLLPATLLAELEVLLVAIAVDCF</sequence>
<evidence type="ECO:0000256" key="1">
    <source>
        <dbReference type="SAM" id="Phobius"/>
    </source>
</evidence>
<keyword evidence="1" id="KW-0812">Transmembrane</keyword>
<keyword evidence="1" id="KW-1133">Transmembrane helix</keyword>